<evidence type="ECO:0000313" key="3">
    <source>
        <dbReference type="Proteomes" id="UP000002077"/>
    </source>
</evidence>
<dbReference type="KEGG" id="car:cauri_1989"/>
<gene>
    <name evidence="2" type="ordered locus">cauri_1989</name>
</gene>
<proteinExistence type="predicted"/>
<feature type="region of interest" description="Disordered" evidence="1">
    <location>
        <begin position="119"/>
        <end position="140"/>
    </location>
</feature>
<dbReference type="AlphaFoldDB" id="C3PIC8"/>
<dbReference type="STRING" id="548476.cauri_1989"/>
<reference evidence="2 3" key="1">
    <citation type="journal article" date="2010" name="BMC Genomics">
        <title>Complete genome sequence and lifestyle of black-pigmented Corynebacterium aurimucosum ATCC 700975 (formerly C. nigricans CN-1) isolated from a vaginal swab of a woman with spontaneous abortion.</title>
        <authorList>
            <person name="Trost E."/>
            <person name="Gotker S."/>
            <person name="Schneider J."/>
            <person name="Schneiker-Bekel S."/>
            <person name="Szczepanowski R."/>
            <person name="Tilker A."/>
            <person name="Viehoever P."/>
            <person name="Arnold W."/>
            <person name="Bekel T."/>
            <person name="Blom J."/>
            <person name="Gartemann K.H."/>
            <person name="Linke B."/>
            <person name="Goesmann A."/>
            <person name="Puhler A."/>
            <person name="Shukla S.K."/>
            <person name="Tauch A."/>
        </authorList>
    </citation>
    <scope>NUCLEOTIDE SEQUENCE [LARGE SCALE GENOMIC DNA]</scope>
    <source>
        <strain evidence="3">ATCC 700975 / DSM 44827 / CIP 107346 / CN-1</strain>
    </source>
</reference>
<evidence type="ECO:0000256" key="1">
    <source>
        <dbReference type="SAM" id="MobiDB-lite"/>
    </source>
</evidence>
<dbReference type="Proteomes" id="UP000002077">
    <property type="component" value="Chromosome"/>
</dbReference>
<dbReference type="HOGENOM" id="CLU_152436_0_0_11"/>
<sequence>MASRTSASSAAKPPTPPCTTPRRKKAKPTATPRPAHSAMMEQLQLIQAPYMRECHALGDWAHHADKAIKQLAATGQPFTADDVRALIPDGLTPAHNNAWGGLFSAWRTNGTITPIGYRQSTHGPRHGGIQRIWKGTHKNQ</sequence>
<evidence type="ECO:0000313" key="2">
    <source>
        <dbReference type="EMBL" id="ACP33582.1"/>
    </source>
</evidence>
<feature type="region of interest" description="Disordered" evidence="1">
    <location>
        <begin position="1"/>
        <end position="37"/>
    </location>
</feature>
<name>C3PIC8_CORA7</name>
<keyword evidence="3" id="KW-1185">Reference proteome</keyword>
<feature type="compositionally biased region" description="Low complexity" evidence="1">
    <location>
        <begin position="1"/>
        <end position="12"/>
    </location>
</feature>
<protein>
    <submittedName>
        <fullName evidence="2">Uncharacterized protein</fullName>
    </submittedName>
</protein>
<organism evidence="2 3">
    <name type="scientific">Corynebacterium aurimucosum (strain ATCC 700975 / DSM 44827 / CIP 107346 / CN-1)</name>
    <name type="common">Corynebacterium nigricans</name>
    <dbReference type="NCBI Taxonomy" id="548476"/>
    <lineage>
        <taxon>Bacteria</taxon>
        <taxon>Bacillati</taxon>
        <taxon>Actinomycetota</taxon>
        <taxon>Actinomycetes</taxon>
        <taxon>Mycobacteriales</taxon>
        <taxon>Corynebacteriaceae</taxon>
        <taxon>Corynebacterium</taxon>
    </lineage>
</organism>
<dbReference type="EMBL" id="CP001601">
    <property type="protein sequence ID" value="ACP33582.1"/>
    <property type="molecule type" value="Genomic_DNA"/>
</dbReference>
<dbReference type="eggNOG" id="ENOG5031IK1">
    <property type="taxonomic scope" value="Bacteria"/>
</dbReference>
<accession>C3PIC8</accession>